<organism evidence="1 2">
    <name type="scientific">Drosophila busckii</name>
    <name type="common">Fruit fly</name>
    <dbReference type="NCBI Taxonomy" id="30019"/>
    <lineage>
        <taxon>Eukaryota</taxon>
        <taxon>Metazoa</taxon>
        <taxon>Ecdysozoa</taxon>
        <taxon>Arthropoda</taxon>
        <taxon>Hexapoda</taxon>
        <taxon>Insecta</taxon>
        <taxon>Pterygota</taxon>
        <taxon>Neoptera</taxon>
        <taxon>Endopterygota</taxon>
        <taxon>Diptera</taxon>
        <taxon>Brachycera</taxon>
        <taxon>Muscomorpha</taxon>
        <taxon>Ephydroidea</taxon>
        <taxon>Drosophilidae</taxon>
        <taxon>Drosophila</taxon>
    </lineage>
</organism>
<dbReference type="Proteomes" id="UP000494163">
    <property type="component" value="Chromosome 2L"/>
</dbReference>
<evidence type="ECO:0000313" key="1">
    <source>
        <dbReference type="EMBL" id="ALC39058.1"/>
    </source>
</evidence>
<evidence type="ECO:0000313" key="2">
    <source>
        <dbReference type="Proteomes" id="UP000494163"/>
    </source>
</evidence>
<dbReference type="AlphaFoldDB" id="A0A0M4E4X5"/>
<dbReference type="OrthoDB" id="7861733at2759"/>
<proteinExistence type="predicted"/>
<keyword evidence="2" id="KW-1185">Reference proteome</keyword>
<dbReference type="OMA" id="ERECIGN"/>
<feature type="non-terminal residue" evidence="1">
    <location>
        <position position="1"/>
    </location>
</feature>
<dbReference type="EMBL" id="CP012523">
    <property type="protein sequence ID" value="ALC39058.1"/>
    <property type="molecule type" value="Genomic_DNA"/>
</dbReference>
<sequence length="121" mass="14133">ITAKLRSIYETKGEGCVKGNREYTRYLKGIREAITWSSSRLADKIRVHDEFIAYNKERLSLEQQIKARIDKIVNTLLPKLGKLSRCKFFYQKQKRVLKRAINSSNAQKRKILKKNSVNCEA</sequence>
<reference evidence="1 2" key="1">
    <citation type="submission" date="2015-08" db="EMBL/GenBank/DDBJ databases">
        <title>Ancestral chromatin configuration constrains chromatin evolution on differentiating sex chromosomes in Drosophila.</title>
        <authorList>
            <person name="Zhou Q."/>
            <person name="Bachtrog D."/>
        </authorList>
    </citation>
    <scope>NUCLEOTIDE SEQUENCE [LARGE SCALE GENOMIC DNA]</scope>
    <source>
        <tissue evidence="1">Whole larvae</tissue>
    </source>
</reference>
<gene>
    <name evidence="1" type="ORF">Dbus_chr2Lg1143</name>
</gene>
<protein>
    <submittedName>
        <fullName evidence="1">CG17472</fullName>
    </submittedName>
</protein>
<dbReference type="STRING" id="30019.A0A0M4E4X5"/>
<accession>A0A0M4E4X5</accession>
<name>A0A0M4E4X5_DROBS</name>